<dbReference type="FunFam" id="1.10.579.10:FF:000003">
    <property type="entry name" value="Deoxyribodipyrimidine photo-lyase"/>
    <property type="match status" value="1"/>
</dbReference>
<evidence type="ECO:0000256" key="7">
    <source>
        <dbReference type="ARBA" id="ARBA00033999"/>
    </source>
</evidence>
<dbReference type="Gene3D" id="1.25.40.80">
    <property type="match status" value="1"/>
</dbReference>
<dbReference type="EC" id="4.1.99.3" evidence="2"/>
<keyword evidence="11" id="KW-0456">Lyase</keyword>
<dbReference type="GO" id="GO:0003904">
    <property type="term" value="F:deoxyribodipyrimidine photo-lyase activity"/>
    <property type="evidence" value="ECO:0007669"/>
    <property type="project" value="UniProtKB-EC"/>
</dbReference>
<evidence type="ECO:0000256" key="2">
    <source>
        <dbReference type="ARBA" id="ARBA00013149"/>
    </source>
</evidence>
<gene>
    <name evidence="11" type="ORF">BKX93_08160</name>
</gene>
<dbReference type="Pfam" id="PF03441">
    <property type="entry name" value="FAD_binding_7"/>
    <property type="match status" value="1"/>
</dbReference>
<feature type="binding site" evidence="8">
    <location>
        <position position="227"/>
    </location>
    <ligand>
        <name>FAD</name>
        <dbReference type="ChEBI" id="CHEBI:57692"/>
    </ligand>
</feature>
<accession>A0A1D9LFJ7</accession>
<dbReference type="InterPro" id="IPR006050">
    <property type="entry name" value="DNA_photolyase_N"/>
</dbReference>
<dbReference type="GO" id="GO:0000719">
    <property type="term" value="P:photoreactive repair"/>
    <property type="evidence" value="ECO:0007669"/>
    <property type="project" value="UniProtKB-ARBA"/>
</dbReference>
<evidence type="ECO:0000256" key="3">
    <source>
        <dbReference type="ARBA" id="ARBA00014046"/>
    </source>
</evidence>
<evidence type="ECO:0000256" key="5">
    <source>
        <dbReference type="ARBA" id="ARBA00022827"/>
    </source>
</evidence>
<comment type="similarity">
    <text evidence="9">Belongs to the DNA photolyase family.</text>
</comment>
<dbReference type="GO" id="GO:0003677">
    <property type="term" value="F:DNA binding"/>
    <property type="evidence" value="ECO:0007669"/>
    <property type="project" value="TreeGrafter"/>
</dbReference>
<dbReference type="PANTHER" id="PTHR11455">
    <property type="entry name" value="CRYPTOCHROME"/>
    <property type="match status" value="1"/>
</dbReference>
<dbReference type="RefSeq" id="WP_070979458.1">
    <property type="nucleotide sequence ID" value="NZ_CP017707.1"/>
</dbReference>
<dbReference type="InterPro" id="IPR002081">
    <property type="entry name" value="Cryptochrome/DNA_photolyase_1"/>
</dbReference>
<evidence type="ECO:0000256" key="8">
    <source>
        <dbReference type="PIRSR" id="PIRSR602081-1"/>
    </source>
</evidence>
<dbReference type="InterPro" id="IPR018394">
    <property type="entry name" value="DNA_photolyase_1_CS_C"/>
</dbReference>
<sequence>MSKRYRTALVWLRRDLRLDDHAAFYHALKHGEAVLPVFVFDAAILDALPRDDRRIDFIHQSVAALKADLNALGGDLLVRHGLPVDEIPRLAAELGADAVFCNRDYEPAARERDAEVAGRLAERGIAFHDSKDQVIFETDEVLTGAGKPFAVFTPYKNAWLKKLTPFHLQAYPVRRYLDALMPREAEPMPSLADIGFMPSDLASLPVKAGAAGAEALFADFAGRIERYKTQRDFPGVKGVSYLSVHLRFGTISIRQLAAYAWHDGGEGAMTWLSELIWRDFYQQVLWHRPDVVAHAFKPEYDALPFPNDSEWFDAWREGRTGYPLVDAAMRQLNRSGYMHNRLRMVAASFLVKDLLIDWRWGEQYFAEKLLDFDLAANNGGWQWAASTGCDAQPYFRIFNPVSQSEKFDPDGRFIRRYVPELARLPDKLIHAPWLAKPEQLADAGVWLGRDYPLPAVDHAVQRELALALFKR</sequence>
<proteinExistence type="inferred from homology"/>
<protein>
    <recommendedName>
        <fullName evidence="3">Deoxyribodipyrimidine photo-lyase</fullName>
        <ecNumber evidence="2">4.1.99.3</ecNumber>
    </recommendedName>
</protein>
<dbReference type="PROSITE" id="PS00394">
    <property type="entry name" value="DNA_PHOTOLYASES_1_1"/>
    <property type="match status" value="1"/>
</dbReference>
<feature type="binding site" evidence="8">
    <location>
        <position position="271"/>
    </location>
    <ligand>
        <name>FAD</name>
        <dbReference type="ChEBI" id="CHEBI:57692"/>
    </ligand>
</feature>
<comment type="catalytic activity">
    <reaction evidence="7">
        <text>cyclobutadipyrimidine (in DNA) = 2 pyrimidine residues (in DNA).</text>
        <dbReference type="EC" id="4.1.99.3"/>
    </reaction>
</comment>
<evidence type="ECO:0000256" key="9">
    <source>
        <dbReference type="RuleBase" id="RU004182"/>
    </source>
</evidence>
<dbReference type="GO" id="GO:0009416">
    <property type="term" value="P:response to light stimulus"/>
    <property type="evidence" value="ECO:0007669"/>
    <property type="project" value="TreeGrafter"/>
</dbReference>
<evidence type="ECO:0000256" key="6">
    <source>
        <dbReference type="ARBA" id="ARBA00022991"/>
    </source>
</evidence>
<evidence type="ECO:0000256" key="1">
    <source>
        <dbReference type="ARBA" id="ARBA00001932"/>
    </source>
</evidence>
<dbReference type="GeneID" id="68841187"/>
<feature type="domain" description="Photolyase/cryptochrome alpha/beta" evidence="10">
    <location>
        <begin position="6"/>
        <end position="135"/>
    </location>
</feature>
<dbReference type="InterPro" id="IPR014729">
    <property type="entry name" value="Rossmann-like_a/b/a_fold"/>
</dbReference>
<dbReference type="Gene3D" id="3.40.50.620">
    <property type="entry name" value="HUPs"/>
    <property type="match status" value="1"/>
</dbReference>
<name>A0A1D9LFJ7_9NEIS</name>
<dbReference type="PROSITE" id="PS00691">
    <property type="entry name" value="DNA_PHOTOLYASES_1_2"/>
    <property type="match status" value="1"/>
</dbReference>
<evidence type="ECO:0000256" key="4">
    <source>
        <dbReference type="ARBA" id="ARBA00022630"/>
    </source>
</evidence>
<dbReference type="Gene3D" id="1.10.579.10">
    <property type="entry name" value="DNA Cyclobutane Dipyrimidine Photolyase, subunit A, domain 3"/>
    <property type="match status" value="1"/>
</dbReference>
<reference evidence="11 12" key="1">
    <citation type="submission" date="2016-10" db="EMBL/GenBank/DDBJ databases">
        <title>Chromobacterium muskegensis sp. nov., an insecticidal bacterium isolated from Sphagnum bogs.</title>
        <authorList>
            <person name="Sparks M.E."/>
            <person name="Blackburn M.B."/>
            <person name="Gundersen-Rindal D.E."/>
            <person name="Mitchell A."/>
            <person name="Farrar R."/>
            <person name="Kuhar D."/>
        </authorList>
    </citation>
    <scope>NUCLEOTIDE SEQUENCE [LARGE SCALE GENOMIC DNA]</scope>
    <source>
        <strain evidence="11 12">21-1</strain>
    </source>
</reference>
<dbReference type="AlphaFoldDB" id="A0A1D9LFJ7"/>
<evidence type="ECO:0000259" key="10">
    <source>
        <dbReference type="PROSITE" id="PS51645"/>
    </source>
</evidence>
<organism evidence="11 12">
    <name type="scientific">Chromobacterium vaccinii</name>
    <dbReference type="NCBI Taxonomy" id="1108595"/>
    <lineage>
        <taxon>Bacteria</taxon>
        <taxon>Pseudomonadati</taxon>
        <taxon>Pseudomonadota</taxon>
        <taxon>Betaproteobacteria</taxon>
        <taxon>Neisseriales</taxon>
        <taxon>Chromobacteriaceae</taxon>
        <taxon>Chromobacterium</taxon>
    </lineage>
</organism>
<dbReference type="Proteomes" id="UP000178776">
    <property type="component" value="Chromosome"/>
</dbReference>
<dbReference type="PANTHER" id="PTHR11455:SF9">
    <property type="entry name" value="CRYPTOCHROME CIRCADIAN CLOCK 5 ISOFORM X1"/>
    <property type="match status" value="1"/>
</dbReference>
<comment type="cofactor">
    <cofactor evidence="8">
        <name>FAD</name>
        <dbReference type="ChEBI" id="CHEBI:57692"/>
    </cofactor>
    <text evidence="8">Binds 1 FAD per subunit.</text>
</comment>
<dbReference type="SUPFAM" id="SSF48173">
    <property type="entry name" value="Cryptochrome/photolyase FAD-binding domain"/>
    <property type="match status" value="1"/>
</dbReference>
<keyword evidence="5 8" id="KW-0274">FAD</keyword>
<dbReference type="GO" id="GO:0071949">
    <property type="term" value="F:FAD binding"/>
    <property type="evidence" value="ECO:0007669"/>
    <property type="project" value="TreeGrafter"/>
</dbReference>
<dbReference type="InterPro" id="IPR036155">
    <property type="entry name" value="Crypto/Photolyase_N_sf"/>
</dbReference>
<dbReference type="SUPFAM" id="SSF52425">
    <property type="entry name" value="Cryptochrome/photolyase, N-terminal domain"/>
    <property type="match status" value="1"/>
</dbReference>
<feature type="binding site" evidence="8">
    <location>
        <begin position="274"/>
        <end position="281"/>
    </location>
    <ligand>
        <name>FAD</name>
        <dbReference type="ChEBI" id="CHEBI:57692"/>
    </ligand>
</feature>
<dbReference type="EMBL" id="CP017707">
    <property type="protein sequence ID" value="AOZ49975.1"/>
    <property type="molecule type" value="Genomic_DNA"/>
</dbReference>
<dbReference type="Pfam" id="PF00875">
    <property type="entry name" value="DNA_photolyase"/>
    <property type="match status" value="1"/>
</dbReference>
<dbReference type="InterPro" id="IPR005101">
    <property type="entry name" value="Cryptochr/Photolyase_FAD-bd"/>
</dbReference>
<evidence type="ECO:0000313" key="12">
    <source>
        <dbReference type="Proteomes" id="UP000178776"/>
    </source>
</evidence>
<dbReference type="KEGG" id="cvc:BKX93_08160"/>
<dbReference type="PROSITE" id="PS51645">
    <property type="entry name" value="PHR_CRY_ALPHA_BETA"/>
    <property type="match status" value="1"/>
</dbReference>
<feature type="binding site" evidence="8">
    <location>
        <begin position="371"/>
        <end position="373"/>
    </location>
    <ligand>
        <name>FAD</name>
        <dbReference type="ChEBI" id="CHEBI:57692"/>
    </ligand>
</feature>
<evidence type="ECO:0000313" key="11">
    <source>
        <dbReference type="EMBL" id="AOZ49975.1"/>
    </source>
</evidence>
<keyword evidence="6 9" id="KW-0157">Chromophore</keyword>
<dbReference type="InterPro" id="IPR036134">
    <property type="entry name" value="Crypto/Photolyase_FAD-like_sf"/>
</dbReference>
<keyword evidence="4 8" id="KW-0285">Flavoprotein</keyword>
<dbReference type="PRINTS" id="PR00147">
    <property type="entry name" value="DNAPHOTLYASE"/>
</dbReference>
<comment type="cofactor">
    <cofactor evidence="1">
        <name>(6R)-5,10-methylene-5,6,7,8-tetrahydrofolate</name>
        <dbReference type="ChEBI" id="CHEBI:15636"/>
    </cofactor>
</comment>
<dbReference type="STRING" id="1108595.BKX93_08160"/>